<accession>A0A0N0DUV4</accession>
<evidence type="ECO:0000313" key="2">
    <source>
        <dbReference type="EMBL" id="KPA79131.1"/>
    </source>
</evidence>
<dbReference type="VEuPathDB" id="TriTrypDB:LpyrH10_11_1070"/>
<feature type="compositionally biased region" description="Polar residues" evidence="1">
    <location>
        <begin position="421"/>
        <end position="433"/>
    </location>
</feature>
<evidence type="ECO:0000256" key="1">
    <source>
        <dbReference type="SAM" id="MobiDB-lite"/>
    </source>
</evidence>
<feature type="region of interest" description="Disordered" evidence="1">
    <location>
        <begin position="421"/>
        <end position="448"/>
    </location>
</feature>
<gene>
    <name evidence="2" type="ORF">ABB37_05642</name>
</gene>
<dbReference type="OrthoDB" id="244690at2759"/>
<dbReference type="OMA" id="YVSAPMR"/>
<name>A0A0N0DUV4_LEPPY</name>
<comment type="caution">
    <text evidence="2">The sequence shown here is derived from an EMBL/GenBank/DDBJ whole genome shotgun (WGS) entry which is preliminary data.</text>
</comment>
<organism evidence="2 3">
    <name type="scientific">Leptomonas pyrrhocoris</name>
    <name type="common">Firebug parasite</name>
    <dbReference type="NCBI Taxonomy" id="157538"/>
    <lineage>
        <taxon>Eukaryota</taxon>
        <taxon>Discoba</taxon>
        <taxon>Euglenozoa</taxon>
        <taxon>Kinetoplastea</taxon>
        <taxon>Metakinetoplastina</taxon>
        <taxon>Trypanosomatida</taxon>
        <taxon>Trypanosomatidae</taxon>
        <taxon>Leishmaniinae</taxon>
        <taxon>Leptomonas</taxon>
    </lineage>
</organism>
<dbReference type="RefSeq" id="XP_015657570.1">
    <property type="nucleotide sequence ID" value="XM_015803745.1"/>
</dbReference>
<evidence type="ECO:0000313" key="3">
    <source>
        <dbReference type="Proteomes" id="UP000037923"/>
    </source>
</evidence>
<feature type="region of interest" description="Disordered" evidence="1">
    <location>
        <begin position="623"/>
        <end position="644"/>
    </location>
</feature>
<reference evidence="2 3" key="1">
    <citation type="submission" date="2015-07" db="EMBL/GenBank/DDBJ databases">
        <title>High-quality genome of monoxenous trypanosomatid Leptomonas pyrrhocoris.</title>
        <authorList>
            <person name="Flegontov P."/>
            <person name="Butenko A."/>
            <person name="Firsov S."/>
            <person name="Vlcek C."/>
            <person name="Logacheva M.D."/>
            <person name="Field M."/>
            <person name="Filatov D."/>
            <person name="Flegontova O."/>
            <person name="Gerasimov E."/>
            <person name="Jackson A.P."/>
            <person name="Kelly S."/>
            <person name="Opperdoes F."/>
            <person name="O'Reilly A."/>
            <person name="Votypka J."/>
            <person name="Yurchenko V."/>
            <person name="Lukes J."/>
        </authorList>
    </citation>
    <scope>NUCLEOTIDE SEQUENCE [LARGE SCALE GENOMIC DNA]</scope>
    <source>
        <strain evidence="2">H10</strain>
    </source>
</reference>
<keyword evidence="3" id="KW-1185">Reference proteome</keyword>
<dbReference type="AlphaFoldDB" id="A0A0N0DUV4"/>
<feature type="compositionally biased region" description="Polar residues" evidence="1">
    <location>
        <begin position="633"/>
        <end position="644"/>
    </location>
</feature>
<protein>
    <submittedName>
        <fullName evidence="2">Uncharacterized protein</fullName>
    </submittedName>
</protein>
<dbReference type="Proteomes" id="UP000037923">
    <property type="component" value="Unassembled WGS sequence"/>
</dbReference>
<sequence length="776" mass="81956">MSNTEIAFFVFPTGVGEEDVRVRGEVPVLPTAVADTASTLSTAVDAVPMTSPPPPELLPLELRARHVRFESVPSPTTLNGAAASSPQGHHTAVNGAVISLTSSSSAAAATTATTATVSATSAAPSTELTIRMHYMAASYLSELQRGAALARRLSSSSFTVSSSGSLLSSLGGYVQLAGGQRCYYVCPIEDGRYLAAACLPFGVWHQLGGGDGAAYTDFLVRTALTGTALSPSAFRKGSTAEMVCYASLHTRLASNPQLVQQSMAARVKRIAHVSKAVAFHPHRYAARVAALHRLCREGVSSLRTHPRLAQRVEELMRAATGPTSTASLRGVMPTMGLTKSEHRYVLAASSLWYRGHPLYTSLTASGAQLRSAALSVLLEELEKLSCTGEDVSYQGSDSTPASVTAQCFCVGWSGHNASSARPTASGYVSQPTRTGPAPSPSRRTEHAATAAQPCVVSMAFTSSAGWTVALLLQPMRTPYLGTPLSTIFTGVQTLVTDTFADDGFVRFVREATAALRSTWRRPVHLLSPLAAQLETAVMAIRVGQRPLGAVAAPDKVLYFLDVAAAAAAQLASKATSSSSPFSRCASPFAALRLTSKQNKMDKQRKASFIASYAAAQRSRSLGDTDDCPPYATMPTNTSDTKNNQSTSGCFPRCVEAVVQAAARYVHLAAQIQRCSQRQGRGVRPTLPSHGAAPPLLLQHQRRSQAVFSVVAEKDTVILVKAVPSCGGGGTSGVLLPFSKAQRSVLYVVVELEKKKMPASAHDELRAFASWVLARCL</sequence>
<proteinExistence type="predicted"/>
<dbReference type="EMBL" id="LGTL01000011">
    <property type="protein sequence ID" value="KPA79131.1"/>
    <property type="molecule type" value="Genomic_DNA"/>
</dbReference>
<dbReference type="GeneID" id="26905932"/>